<keyword evidence="2" id="KW-1185">Reference proteome</keyword>
<dbReference type="RefSeq" id="WP_120147625.1">
    <property type="nucleotide sequence ID" value="NZ_QZVT01000002.1"/>
</dbReference>
<protein>
    <submittedName>
        <fullName evidence="1">Uncharacterized protein</fullName>
    </submittedName>
</protein>
<name>A0A3A5MDM7_9MICC</name>
<evidence type="ECO:0000313" key="1">
    <source>
        <dbReference type="EMBL" id="RJT81805.1"/>
    </source>
</evidence>
<sequence length="130" mass="14389">MTTPAQLETETTLRTAVERYDELRARDSMAEEGSPQSLTKAEVLELLALSEVIARKAVYGRQLAVRTARKVGASWADIGRALDTSRQAAWEAHTRWIEGQAHQYEDSGYIGLSEDDTQAARKLAGHSKDT</sequence>
<proteinExistence type="predicted"/>
<dbReference type="OrthoDB" id="3579809at2"/>
<accession>A0A3A5MDM7</accession>
<gene>
    <name evidence="1" type="ORF">D6T63_03305</name>
</gene>
<dbReference type="Proteomes" id="UP000272560">
    <property type="component" value="Unassembled WGS sequence"/>
</dbReference>
<evidence type="ECO:0000313" key="2">
    <source>
        <dbReference type="Proteomes" id="UP000272560"/>
    </source>
</evidence>
<organism evidence="1 2">
    <name type="scientific">Arthrobacter cheniae</name>
    <dbReference type="NCBI Taxonomy" id="1258888"/>
    <lineage>
        <taxon>Bacteria</taxon>
        <taxon>Bacillati</taxon>
        <taxon>Actinomycetota</taxon>
        <taxon>Actinomycetes</taxon>
        <taxon>Micrococcales</taxon>
        <taxon>Micrococcaceae</taxon>
        <taxon>Arthrobacter</taxon>
    </lineage>
</organism>
<dbReference type="AlphaFoldDB" id="A0A3A5MDM7"/>
<comment type="caution">
    <text evidence="1">The sequence shown here is derived from an EMBL/GenBank/DDBJ whole genome shotgun (WGS) entry which is preliminary data.</text>
</comment>
<reference evidence="1 2" key="1">
    <citation type="submission" date="2018-09" db="EMBL/GenBank/DDBJ databases">
        <title>Novel species of Arthrobacter.</title>
        <authorList>
            <person name="Liu Q."/>
            <person name="Xin Y.-H."/>
        </authorList>
    </citation>
    <scope>NUCLEOTIDE SEQUENCE [LARGE SCALE GENOMIC DNA]</scope>
    <source>
        <strain evidence="1 2">Hz2</strain>
    </source>
</reference>
<dbReference type="EMBL" id="QZVT01000002">
    <property type="protein sequence ID" value="RJT81805.1"/>
    <property type="molecule type" value="Genomic_DNA"/>
</dbReference>